<evidence type="ECO:0000256" key="5">
    <source>
        <dbReference type="ARBA" id="ARBA00022846"/>
    </source>
</evidence>
<organism evidence="14 15">
    <name type="scientific">Blepharisma stoltei</name>
    <dbReference type="NCBI Taxonomy" id="1481888"/>
    <lineage>
        <taxon>Eukaryota</taxon>
        <taxon>Sar</taxon>
        <taxon>Alveolata</taxon>
        <taxon>Ciliophora</taxon>
        <taxon>Postciliodesmatophora</taxon>
        <taxon>Heterotrichea</taxon>
        <taxon>Heterotrichida</taxon>
        <taxon>Blepharismidae</taxon>
        <taxon>Blepharisma</taxon>
    </lineage>
</organism>
<evidence type="ECO:0000256" key="2">
    <source>
        <dbReference type="ARBA" id="ARBA00004611"/>
    </source>
</evidence>
<evidence type="ECO:0000256" key="10">
    <source>
        <dbReference type="ARBA" id="ARBA00044754"/>
    </source>
</evidence>
<keyword evidence="5" id="KW-0282">Flagellum</keyword>
<evidence type="ECO:0000256" key="13">
    <source>
        <dbReference type="SAM" id="MobiDB-lite"/>
    </source>
</evidence>
<keyword evidence="4" id="KW-0963">Cytoplasm</keyword>
<evidence type="ECO:0000256" key="12">
    <source>
        <dbReference type="SAM" id="Coils"/>
    </source>
</evidence>
<keyword evidence="9" id="KW-0966">Cell projection</keyword>
<evidence type="ECO:0000313" key="14">
    <source>
        <dbReference type="EMBL" id="CAG9323473.1"/>
    </source>
</evidence>
<dbReference type="PANTHER" id="PTHR28656:SF1">
    <property type="entry name" value="COILED-COIL DOMAIN-CONTAINING PROTEIN 153"/>
    <property type="match status" value="1"/>
</dbReference>
<feature type="region of interest" description="Disordered" evidence="13">
    <location>
        <begin position="1"/>
        <end position="29"/>
    </location>
</feature>
<protein>
    <recommendedName>
        <fullName evidence="11">Dynein regulatory complex protein 12</fullName>
    </recommendedName>
</protein>
<dbReference type="Proteomes" id="UP001162131">
    <property type="component" value="Unassembled WGS sequence"/>
</dbReference>
<dbReference type="PANTHER" id="PTHR28656">
    <property type="entry name" value="COILED-COIL DOMAIN-CONTAINING PROTEIN 153"/>
    <property type="match status" value="1"/>
</dbReference>
<proteinExistence type="inferred from homology"/>
<keyword evidence="15" id="KW-1185">Reference proteome</keyword>
<evidence type="ECO:0000256" key="3">
    <source>
        <dbReference type="ARBA" id="ARBA00011248"/>
    </source>
</evidence>
<dbReference type="InterPro" id="IPR033585">
    <property type="entry name" value="DRC12-like"/>
</dbReference>
<keyword evidence="7" id="KW-0969">Cilium</keyword>
<reference evidence="14" key="1">
    <citation type="submission" date="2021-09" db="EMBL/GenBank/DDBJ databases">
        <authorList>
            <consortium name="AG Swart"/>
            <person name="Singh M."/>
            <person name="Singh A."/>
            <person name="Seah K."/>
            <person name="Emmerich C."/>
        </authorList>
    </citation>
    <scope>NUCLEOTIDE SEQUENCE</scope>
    <source>
        <strain evidence="14">ATCC30299</strain>
    </source>
</reference>
<keyword evidence="8" id="KW-0206">Cytoskeleton</keyword>
<feature type="compositionally biased region" description="Basic residues" evidence="13">
    <location>
        <begin position="1"/>
        <end position="17"/>
    </location>
</feature>
<comment type="similarity">
    <text evidence="10">Belongs to the DRC12 family.</text>
</comment>
<evidence type="ECO:0000256" key="1">
    <source>
        <dbReference type="ARBA" id="ARBA00003029"/>
    </source>
</evidence>
<comment type="subcellular location">
    <subcellularLocation>
        <location evidence="2">Cytoplasm</location>
        <location evidence="2">Cytoskeleton</location>
        <location evidence="2">Flagellum axoneme</location>
    </subcellularLocation>
</comment>
<accession>A0AAU9JD79</accession>
<gene>
    <name evidence="14" type="ORF">BSTOLATCC_MIC34123</name>
</gene>
<evidence type="ECO:0000256" key="7">
    <source>
        <dbReference type="ARBA" id="ARBA00023069"/>
    </source>
</evidence>
<evidence type="ECO:0000256" key="11">
    <source>
        <dbReference type="ARBA" id="ARBA00044800"/>
    </source>
</evidence>
<keyword evidence="6 12" id="KW-0175">Coiled coil</keyword>
<feature type="coiled-coil region" evidence="12">
    <location>
        <begin position="62"/>
        <end position="183"/>
    </location>
</feature>
<evidence type="ECO:0000256" key="6">
    <source>
        <dbReference type="ARBA" id="ARBA00023054"/>
    </source>
</evidence>
<evidence type="ECO:0000256" key="8">
    <source>
        <dbReference type="ARBA" id="ARBA00023212"/>
    </source>
</evidence>
<evidence type="ECO:0000256" key="9">
    <source>
        <dbReference type="ARBA" id="ARBA00023273"/>
    </source>
</evidence>
<evidence type="ECO:0000313" key="15">
    <source>
        <dbReference type="Proteomes" id="UP001162131"/>
    </source>
</evidence>
<sequence>MGVKKKGDKKGVKKGKAKKEPENPLANLSVEEQYNARLVEWRSLQQILIQETEAADRERASENELRAKVNILCNDLEEEKKRTWDVTCDMTRQYKSMQQEKDEKIKVLEERIEQNQVKIQQRDSQLQEIMKEKEGVLREKEEEVKELRKKIDDMSSRFASILKDTLDQMKEKIEMVNKNWEEEMEVPMLKKLEDFAH</sequence>
<dbReference type="EMBL" id="CAJZBQ010000034">
    <property type="protein sequence ID" value="CAG9323473.1"/>
    <property type="molecule type" value="Genomic_DNA"/>
</dbReference>
<evidence type="ECO:0000256" key="4">
    <source>
        <dbReference type="ARBA" id="ARBA00022490"/>
    </source>
</evidence>
<comment type="function">
    <text evidence="1">Component of the nexin-dynein regulatory complex (N-DRC), a key regulator of ciliary/flagellar motility which maintains the alignment and integrity of the distal axoneme and regulates microtubule sliding in motile axonemes.</text>
</comment>
<name>A0AAU9JD79_9CILI</name>
<dbReference type="AlphaFoldDB" id="A0AAU9JD79"/>
<comment type="caution">
    <text evidence="14">The sequence shown here is derived from an EMBL/GenBank/DDBJ whole genome shotgun (WGS) entry which is preliminary data.</text>
</comment>
<comment type="subunit">
    <text evidence="3">Component of the nexin-dynein regulatory complex (N-DRC).</text>
</comment>